<dbReference type="AlphaFoldDB" id="A0A9W8TQU0"/>
<sequence length="301" mass="34772">MPKRGEQQSDPLDLPADDVDCVIVVVRMLMSLGFLPEHKYRDAAIIKCARHDFGWRKDADYHVKCMLIQKLFPDLLSGRLDSFSLGDKFSFKNLMRHPGIAQIIFASPAFSFRYYRLPLNVPASEINVNYEPVESCSKQIHWDGNLDLGPVIKREVYDSELIAIVPKFISVYFTPDQYRLEPELEVEKFGFSMPTKRYERNGVIRYTLSRVTYTLRVAVKLSPFQSPANPTEVRVYDANFQVIKPSPHGEEQARPDSEWELGDPDYHYMLFYSKRDPPKKEVDTDVLIFSWGKGAVLTLSY</sequence>
<comment type="caution">
    <text evidence="1">The sequence shown here is derived from an EMBL/GenBank/DDBJ whole genome shotgun (WGS) entry which is preliminary data.</text>
</comment>
<evidence type="ECO:0000313" key="1">
    <source>
        <dbReference type="EMBL" id="KAJ3580447.1"/>
    </source>
</evidence>
<organism evidence="1 2">
    <name type="scientific">Xylaria arbuscula</name>
    <dbReference type="NCBI Taxonomy" id="114810"/>
    <lineage>
        <taxon>Eukaryota</taxon>
        <taxon>Fungi</taxon>
        <taxon>Dikarya</taxon>
        <taxon>Ascomycota</taxon>
        <taxon>Pezizomycotina</taxon>
        <taxon>Sordariomycetes</taxon>
        <taxon>Xylariomycetidae</taxon>
        <taxon>Xylariales</taxon>
        <taxon>Xylariaceae</taxon>
        <taxon>Xylaria</taxon>
    </lineage>
</organism>
<accession>A0A9W8TQU0</accession>
<keyword evidence="2" id="KW-1185">Reference proteome</keyword>
<protein>
    <submittedName>
        <fullName evidence="1">Uncharacterized protein</fullName>
    </submittedName>
</protein>
<dbReference type="VEuPathDB" id="FungiDB:F4678DRAFT_465041"/>
<gene>
    <name evidence="1" type="ORF">NPX13_g105</name>
</gene>
<name>A0A9W8TQU0_9PEZI</name>
<reference evidence="1" key="1">
    <citation type="submission" date="2022-07" db="EMBL/GenBank/DDBJ databases">
        <title>Genome Sequence of Xylaria arbuscula.</title>
        <authorList>
            <person name="Buettner E."/>
        </authorList>
    </citation>
    <scope>NUCLEOTIDE SEQUENCE</scope>
    <source>
        <strain evidence="1">VT107</strain>
    </source>
</reference>
<evidence type="ECO:0000313" key="2">
    <source>
        <dbReference type="Proteomes" id="UP001148614"/>
    </source>
</evidence>
<dbReference type="Proteomes" id="UP001148614">
    <property type="component" value="Unassembled WGS sequence"/>
</dbReference>
<dbReference type="EMBL" id="JANPWZ010000005">
    <property type="protein sequence ID" value="KAJ3580447.1"/>
    <property type="molecule type" value="Genomic_DNA"/>
</dbReference>
<proteinExistence type="predicted"/>